<sequence>MKSVAVVVMMMMMMLSSAAPVHPSLNNSSLELHPLNATLMTGVGYGTSRFLRCSLPTCLTINLVSSLQTGDEAAGGAASDPFGIGKK</sequence>
<comment type="caution">
    <text evidence="2">The sequence shown here is derived from an EMBL/GenBank/DDBJ whole genome shotgun (WGS) entry which is preliminary data.</text>
</comment>
<keyword evidence="1" id="KW-0732">Signal</keyword>
<evidence type="ECO:0000313" key="2">
    <source>
        <dbReference type="EMBL" id="CAB1434848.1"/>
    </source>
</evidence>
<reference evidence="2" key="1">
    <citation type="submission" date="2020-03" db="EMBL/GenBank/DDBJ databases">
        <authorList>
            <person name="Weist P."/>
        </authorList>
    </citation>
    <scope>NUCLEOTIDE SEQUENCE</scope>
</reference>
<organism evidence="2 3">
    <name type="scientific">Pleuronectes platessa</name>
    <name type="common">European plaice</name>
    <dbReference type="NCBI Taxonomy" id="8262"/>
    <lineage>
        <taxon>Eukaryota</taxon>
        <taxon>Metazoa</taxon>
        <taxon>Chordata</taxon>
        <taxon>Craniata</taxon>
        <taxon>Vertebrata</taxon>
        <taxon>Euteleostomi</taxon>
        <taxon>Actinopterygii</taxon>
        <taxon>Neopterygii</taxon>
        <taxon>Teleostei</taxon>
        <taxon>Neoteleostei</taxon>
        <taxon>Acanthomorphata</taxon>
        <taxon>Carangaria</taxon>
        <taxon>Pleuronectiformes</taxon>
        <taxon>Pleuronectoidei</taxon>
        <taxon>Pleuronectidae</taxon>
        <taxon>Pleuronectes</taxon>
    </lineage>
</organism>
<proteinExistence type="predicted"/>
<dbReference type="Proteomes" id="UP001153269">
    <property type="component" value="Unassembled WGS sequence"/>
</dbReference>
<keyword evidence="3" id="KW-1185">Reference proteome</keyword>
<evidence type="ECO:0000313" key="3">
    <source>
        <dbReference type="Proteomes" id="UP001153269"/>
    </source>
</evidence>
<dbReference type="OrthoDB" id="8939645at2759"/>
<feature type="chain" id="PRO_5040370589" evidence="1">
    <location>
        <begin position="19"/>
        <end position="87"/>
    </location>
</feature>
<dbReference type="AlphaFoldDB" id="A0A9N7URB2"/>
<gene>
    <name evidence="2" type="ORF">PLEPLA_LOCUS22956</name>
</gene>
<feature type="signal peptide" evidence="1">
    <location>
        <begin position="1"/>
        <end position="18"/>
    </location>
</feature>
<evidence type="ECO:0000256" key="1">
    <source>
        <dbReference type="SAM" id="SignalP"/>
    </source>
</evidence>
<dbReference type="EMBL" id="CADEAL010001702">
    <property type="protein sequence ID" value="CAB1434848.1"/>
    <property type="molecule type" value="Genomic_DNA"/>
</dbReference>
<name>A0A9N7URB2_PLEPL</name>
<protein>
    <submittedName>
        <fullName evidence="2">Uncharacterized protein</fullName>
    </submittedName>
</protein>
<accession>A0A9N7URB2</accession>